<protein>
    <recommendedName>
        <fullName evidence="1">Small ribosomal subunit protein mS41 SAM domain-containing protein</fullName>
    </recommendedName>
</protein>
<accession>A0AAN9I7Y5</accession>
<gene>
    <name evidence="2" type="ORF">RIF29_20949</name>
</gene>
<evidence type="ECO:0000259" key="1">
    <source>
        <dbReference type="SMART" id="SM01238"/>
    </source>
</evidence>
<evidence type="ECO:0000313" key="2">
    <source>
        <dbReference type="EMBL" id="KAK7268254.1"/>
    </source>
</evidence>
<sequence>MMTKGGGNFVSTVTSSPHSRFFSKSSNPYIVKVGILEFLNGIGKGVKSHVAKLESEIGDFNNLLVTRTLKLKKLDIPCKHGHHVAYIRSFSRMASAGAAEQKEGLKLLVTAGAHAQKAVGIWLFLNFGSKSKMMKFCDV</sequence>
<dbReference type="EMBL" id="JAYWIO010000004">
    <property type="protein sequence ID" value="KAK7268254.1"/>
    <property type="molecule type" value="Genomic_DNA"/>
</dbReference>
<dbReference type="PANTHER" id="PTHR34955">
    <property type="entry name" value="IGR MOTIF PROTEIN"/>
    <property type="match status" value="1"/>
</dbReference>
<name>A0AAN9I7Y5_CROPI</name>
<dbReference type="SMART" id="SM01238">
    <property type="entry name" value="IGR"/>
    <property type="match status" value="1"/>
</dbReference>
<comment type="caution">
    <text evidence="2">The sequence shown here is derived from an EMBL/GenBank/DDBJ whole genome shotgun (WGS) entry which is preliminary data.</text>
</comment>
<feature type="domain" description="Small ribosomal subunit protein mS41 SAM" evidence="1">
    <location>
        <begin position="35"/>
        <end position="96"/>
    </location>
</feature>
<dbReference type="Pfam" id="PF09597">
    <property type="entry name" value="SAM_Ribosomal_mS41"/>
    <property type="match status" value="1"/>
</dbReference>
<organism evidence="2 3">
    <name type="scientific">Crotalaria pallida</name>
    <name type="common">Smooth rattlebox</name>
    <name type="synonym">Crotalaria striata</name>
    <dbReference type="NCBI Taxonomy" id="3830"/>
    <lineage>
        <taxon>Eukaryota</taxon>
        <taxon>Viridiplantae</taxon>
        <taxon>Streptophyta</taxon>
        <taxon>Embryophyta</taxon>
        <taxon>Tracheophyta</taxon>
        <taxon>Spermatophyta</taxon>
        <taxon>Magnoliopsida</taxon>
        <taxon>eudicotyledons</taxon>
        <taxon>Gunneridae</taxon>
        <taxon>Pentapetalae</taxon>
        <taxon>rosids</taxon>
        <taxon>fabids</taxon>
        <taxon>Fabales</taxon>
        <taxon>Fabaceae</taxon>
        <taxon>Papilionoideae</taxon>
        <taxon>50 kb inversion clade</taxon>
        <taxon>genistoids sensu lato</taxon>
        <taxon>core genistoids</taxon>
        <taxon>Crotalarieae</taxon>
        <taxon>Crotalaria</taxon>
    </lineage>
</organism>
<dbReference type="Proteomes" id="UP001372338">
    <property type="component" value="Unassembled WGS sequence"/>
</dbReference>
<proteinExistence type="predicted"/>
<dbReference type="InterPro" id="IPR019083">
    <property type="entry name" value="SAM_Ribosomal_mS41"/>
</dbReference>
<evidence type="ECO:0000313" key="3">
    <source>
        <dbReference type="Proteomes" id="UP001372338"/>
    </source>
</evidence>
<dbReference type="PANTHER" id="PTHR34955:SF2">
    <property type="entry name" value="IGR MOTIF PROTEIN"/>
    <property type="match status" value="1"/>
</dbReference>
<keyword evidence="3" id="KW-1185">Reference proteome</keyword>
<dbReference type="AlphaFoldDB" id="A0AAN9I7Y5"/>
<reference evidence="2 3" key="1">
    <citation type="submission" date="2024-01" db="EMBL/GenBank/DDBJ databases">
        <title>The genomes of 5 underutilized Papilionoideae crops provide insights into root nodulation and disease resistanc.</title>
        <authorList>
            <person name="Yuan L."/>
        </authorList>
    </citation>
    <scope>NUCLEOTIDE SEQUENCE [LARGE SCALE GENOMIC DNA]</scope>
    <source>
        <strain evidence="2">ZHUSHIDOU_FW_LH</strain>
        <tissue evidence="2">Leaf</tissue>
    </source>
</reference>